<dbReference type="AlphaFoldDB" id="A0A9D2AYW1"/>
<dbReference type="EMBL" id="DXEZ01000222">
    <property type="protein sequence ID" value="HIX54968.1"/>
    <property type="molecule type" value="Genomic_DNA"/>
</dbReference>
<accession>A0A9D2AYW1</accession>
<reference evidence="1" key="2">
    <citation type="submission" date="2021-04" db="EMBL/GenBank/DDBJ databases">
        <authorList>
            <person name="Gilroy R."/>
        </authorList>
    </citation>
    <scope>NUCLEOTIDE SEQUENCE</scope>
    <source>
        <strain evidence="1">1719</strain>
    </source>
</reference>
<gene>
    <name evidence="1" type="ORF">H9853_08080</name>
</gene>
<sequence length="152" mass="17756">MERVWVYQSNRFLTETEVEKLKINLSGFIEQWTAHGSALAGSFEILHNLFIVLRVNEQQAAVTGCSIDKSTYFLKDLEKEFALNLFDRWSISYRDQDNVIKLASKEEFTELIKNGIVGEQTVVFNNLVNNHEDFLNKWEVPLKNSWHARVFL</sequence>
<dbReference type="Proteomes" id="UP000824156">
    <property type="component" value="Unassembled WGS sequence"/>
</dbReference>
<comment type="caution">
    <text evidence="1">The sequence shown here is derived from an EMBL/GenBank/DDBJ whole genome shotgun (WGS) entry which is preliminary data.</text>
</comment>
<evidence type="ECO:0000313" key="1">
    <source>
        <dbReference type="EMBL" id="HIX54968.1"/>
    </source>
</evidence>
<name>A0A9D2AYW1_9SPHI</name>
<protein>
    <submittedName>
        <fullName evidence="1">ABC transporter ATPase</fullName>
    </submittedName>
</protein>
<organism evidence="1 2">
    <name type="scientific">Candidatus Sphingobacterium stercoripullorum</name>
    <dbReference type="NCBI Taxonomy" id="2838759"/>
    <lineage>
        <taxon>Bacteria</taxon>
        <taxon>Pseudomonadati</taxon>
        <taxon>Bacteroidota</taxon>
        <taxon>Sphingobacteriia</taxon>
        <taxon>Sphingobacteriales</taxon>
        <taxon>Sphingobacteriaceae</taxon>
        <taxon>Sphingobacterium</taxon>
    </lineage>
</organism>
<reference evidence="1" key="1">
    <citation type="journal article" date="2021" name="PeerJ">
        <title>Extensive microbial diversity within the chicken gut microbiome revealed by metagenomics and culture.</title>
        <authorList>
            <person name="Gilroy R."/>
            <person name="Ravi A."/>
            <person name="Getino M."/>
            <person name="Pursley I."/>
            <person name="Horton D.L."/>
            <person name="Alikhan N.F."/>
            <person name="Baker D."/>
            <person name="Gharbi K."/>
            <person name="Hall N."/>
            <person name="Watson M."/>
            <person name="Adriaenssens E.M."/>
            <person name="Foster-Nyarko E."/>
            <person name="Jarju S."/>
            <person name="Secka A."/>
            <person name="Antonio M."/>
            <person name="Oren A."/>
            <person name="Chaudhuri R.R."/>
            <person name="La Ragione R."/>
            <person name="Hildebrand F."/>
            <person name="Pallen M.J."/>
        </authorList>
    </citation>
    <scope>NUCLEOTIDE SEQUENCE</scope>
    <source>
        <strain evidence="1">1719</strain>
    </source>
</reference>
<evidence type="ECO:0000313" key="2">
    <source>
        <dbReference type="Proteomes" id="UP000824156"/>
    </source>
</evidence>
<proteinExistence type="predicted"/>